<dbReference type="InterPro" id="IPR036513">
    <property type="entry name" value="STAS_dom_sf"/>
</dbReference>
<dbReference type="RefSeq" id="WP_091310673.1">
    <property type="nucleotide sequence ID" value="NZ_FMIB01000002.1"/>
</dbReference>
<dbReference type="AlphaFoldDB" id="A0A1C6UN88"/>
<dbReference type="EMBL" id="FMIB01000002">
    <property type="protein sequence ID" value="SCL55474.1"/>
    <property type="molecule type" value="Genomic_DNA"/>
</dbReference>
<reference evidence="3" key="1">
    <citation type="submission" date="2016-06" db="EMBL/GenBank/DDBJ databases">
        <authorList>
            <person name="Varghese N."/>
            <person name="Submissions Spin"/>
        </authorList>
    </citation>
    <scope>NUCLEOTIDE SEQUENCE [LARGE SCALE GENOMIC DNA]</scope>
    <source>
        <strain evidence="3">DSM 44151</strain>
    </source>
</reference>
<dbReference type="Gene3D" id="3.30.750.24">
    <property type="entry name" value="STAS domain"/>
    <property type="match status" value="1"/>
</dbReference>
<sequence>MTSDSASTTAYGHACLAYDDPAALDARAVAHLAAGLAAGEQVWLVAPGDTDSLARRLDRLPGRDDALRRRALRLLPVEHAYRHDEIVDPEKQVRAYAAATTEALAAGYTGFRVFAEATTLVRSVAQRDAFTRYEHLIDRWMRHHPMSAVCAYDRRELSEAAIAELACMHPETNTDGLFRLHAGGGEAVVELAGELDPSNHRLFAAALDRADPRPVDGRLVLDATGLRFVDHRSLLHLGDHARRHDATVVLRTSRSAPARLVELLDLHDVRVEVVP</sequence>
<accession>A0A1C6UN88</accession>
<dbReference type="InterPro" id="IPR002645">
    <property type="entry name" value="STAS_dom"/>
</dbReference>
<dbReference type="InterPro" id="IPR025847">
    <property type="entry name" value="MEDS_domain"/>
</dbReference>
<dbReference type="SUPFAM" id="SSF52091">
    <property type="entry name" value="SpoIIaa-like"/>
    <property type="match status" value="1"/>
</dbReference>
<proteinExistence type="predicted"/>
<protein>
    <submittedName>
        <fullName evidence="2">STAS domain-containing protein</fullName>
    </submittedName>
</protein>
<evidence type="ECO:0000313" key="3">
    <source>
        <dbReference type="Proteomes" id="UP000198605"/>
    </source>
</evidence>
<organism evidence="2 3">
    <name type="scientific">Micromonospora chersina</name>
    <dbReference type="NCBI Taxonomy" id="47854"/>
    <lineage>
        <taxon>Bacteria</taxon>
        <taxon>Bacillati</taxon>
        <taxon>Actinomycetota</taxon>
        <taxon>Actinomycetes</taxon>
        <taxon>Micromonosporales</taxon>
        <taxon>Micromonosporaceae</taxon>
        <taxon>Micromonospora</taxon>
    </lineage>
</organism>
<gene>
    <name evidence="2" type="ORF">GA0070603_2014</name>
</gene>
<dbReference type="CDD" id="cd07043">
    <property type="entry name" value="STAS_anti-anti-sigma_factors"/>
    <property type="match status" value="1"/>
</dbReference>
<name>A0A1C6UN88_9ACTN</name>
<dbReference type="Proteomes" id="UP000198605">
    <property type="component" value="Unassembled WGS sequence"/>
</dbReference>
<evidence type="ECO:0000259" key="1">
    <source>
        <dbReference type="PROSITE" id="PS50801"/>
    </source>
</evidence>
<evidence type="ECO:0000313" key="2">
    <source>
        <dbReference type="EMBL" id="SCL55474.1"/>
    </source>
</evidence>
<feature type="domain" description="STAS" evidence="1">
    <location>
        <begin position="185"/>
        <end position="275"/>
    </location>
</feature>
<keyword evidence="3" id="KW-1185">Reference proteome</keyword>
<dbReference type="PROSITE" id="PS50801">
    <property type="entry name" value="STAS"/>
    <property type="match status" value="1"/>
</dbReference>
<dbReference type="STRING" id="47854.GA0070603_2014"/>
<dbReference type="GeneID" id="43278669"/>
<dbReference type="Pfam" id="PF14417">
    <property type="entry name" value="MEDS"/>
    <property type="match status" value="1"/>
</dbReference>
<dbReference type="OrthoDB" id="5179750at2"/>